<dbReference type="EMBL" id="CP002000">
    <property type="protein sequence ID" value="ADJ47464.1"/>
    <property type="molecule type" value="Genomic_DNA"/>
</dbReference>
<evidence type="ECO:0000313" key="2">
    <source>
        <dbReference type="EMBL" id="ADJ47464.1"/>
    </source>
</evidence>
<feature type="domain" description="TfoX N-terminal" evidence="1">
    <location>
        <begin position="19"/>
        <end position="102"/>
    </location>
</feature>
<dbReference type="HOGENOM" id="CLU_136016_4_1_11"/>
<organism evidence="2 3">
    <name type="scientific">Amycolatopsis mediterranei (strain U-32)</name>
    <dbReference type="NCBI Taxonomy" id="749927"/>
    <lineage>
        <taxon>Bacteria</taxon>
        <taxon>Bacillati</taxon>
        <taxon>Actinomycetota</taxon>
        <taxon>Actinomycetes</taxon>
        <taxon>Pseudonocardiales</taxon>
        <taxon>Pseudonocardiaceae</taxon>
        <taxon>Amycolatopsis</taxon>
    </lineage>
</organism>
<dbReference type="KEGG" id="amd:AMED_5713"/>
<dbReference type="Gene3D" id="3.30.1460.30">
    <property type="entry name" value="YgaC/TfoX-N like chaperone"/>
    <property type="match status" value="1"/>
</dbReference>
<dbReference type="OrthoDB" id="214902at2"/>
<dbReference type="PATRIC" id="fig|749927.5.peg.5932"/>
<gene>
    <name evidence="2" type="ordered locus">AMED_5713</name>
</gene>
<proteinExistence type="predicted"/>
<reference evidence="2 3" key="1">
    <citation type="journal article" date="2010" name="Cell Res.">
        <title>Complete genome sequence of the rifamycin SV-producing Amycolatopsis mediterranei U32 revealed its genetic characteristics in phylogeny and metabolism.</title>
        <authorList>
            <person name="Zhao W."/>
            <person name="Zhong Y."/>
            <person name="Yuan H."/>
            <person name="Wang J."/>
            <person name="Zheng H."/>
            <person name="Wang Y."/>
            <person name="Cen X."/>
            <person name="Xu F."/>
            <person name="Bai J."/>
            <person name="Han X."/>
            <person name="Lu G."/>
            <person name="Zhu Y."/>
            <person name="Shao Z."/>
            <person name="Yan H."/>
            <person name="Li C."/>
            <person name="Peng N."/>
            <person name="Zhang Z."/>
            <person name="Zhang Y."/>
            <person name="Lin W."/>
            <person name="Fan Y."/>
            <person name="Qin Z."/>
            <person name="Hu Y."/>
            <person name="Zhu B."/>
            <person name="Wang S."/>
            <person name="Ding X."/>
            <person name="Zhao G.P."/>
        </authorList>
    </citation>
    <scope>NUCLEOTIDE SEQUENCE [LARGE SCALE GENOMIC DNA]</scope>
    <source>
        <strain evidence="3">U-32</strain>
    </source>
</reference>
<dbReference type="Proteomes" id="UP000000328">
    <property type="component" value="Chromosome"/>
</dbReference>
<dbReference type="Pfam" id="PF04993">
    <property type="entry name" value="TfoX_N"/>
    <property type="match status" value="1"/>
</dbReference>
<dbReference type="eggNOG" id="COG3070">
    <property type="taxonomic scope" value="Bacteria"/>
</dbReference>
<dbReference type="SUPFAM" id="SSF159894">
    <property type="entry name" value="YgaC/TfoX-N like"/>
    <property type="match status" value="1"/>
</dbReference>
<evidence type="ECO:0000313" key="3">
    <source>
        <dbReference type="Proteomes" id="UP000000328"/>
    </source>
</evidence>
<sequence length="109" mass="11938">MAYDEELADRVRALLEDEPGWAEKKMFGRLVFLLDGNMAVGVSGEALMVRLPADEGEDALAEPGARPADMAGRPMKGWLLVDPPGLEKAEDLRRWVGRGAAFARTFPPK</sequence>
<dbReference type="AlphaFoldDB" id="A0A0H3DCU5"/>
<evidence type="ECO:0000259" key="1">
    <source>
        <dbReference type="Pfam" id="PF04993"/>
    </source>
</evidence>
<name>A0A0H3DCU5_AMYMU</name>
<protein>
    <recommendedName>
        <fullName evidence="1">TfoX N-terminal domain-containing protein</fullName>
    </recommendedName>
</protein>
<accession>A0A0H3DCU5</accession>
<dbReference type="InterPro" id="IPR007076">
    <property type="entry name" value="TfoX_N"/>
</dbReference>